<evidence type="ECO:0000313" key="2">
    <source>
        <dbReference type="EMBL" id="HAW76724.1"/>
    </source>
</evidence>
<evidence type="ECO:0000313" key="4">
    <source>
        <dbReference type="Proteomes" id="UP000263517"/>
    </source>
</evidence>
<dbReference type="Proteomes" id="UP000264779">
    <property type="component" value="Unassembled WGS sequence"/>
</dbReference>
<feature type="coiled-coil region" evidence="1">
    <location>
        <begin position="69"/>
        <end position="96"/>
    </location>
</feature>
<gene>
    <name evidence="2" type="ORF">DCW74_13435</name>
    <name evidence="3" type="ORF">DEB45_16065</name>
</gene>
<dbReference type="STRING" id="589873.EP12_04730"/>
<evidence type="ECO:0000313" key="3">
    <source>
        <dbReference type="EMBL" id="HBU52768.1"/>
    </source>
</evidence>
<dbReference type="EMBL" id="DONK01000251">
    <property type="protein sequence ID" value="HBU52768.1"/>
    <property type="molecule type" value="Genomic_DNA"/>
</dbReference>
<sequence>MNMQENNLQQLMIVCQQMAESGTPPSVGLLRARAPFKVSVTQAIEAIKRFNAANGTASKQVTEKPKETIASLTKRVQALENTVEKLLETIQQLSEK</sequence>
<reference evidence="4 5" key="1">
    <citation type="journal article" date="2018" name="Nat. Biotechnol.">
        <title>A standardized bacterial taxonomy based on genome phylogeny substantially revises the tree of life.</title>
        <authorList>
            <person name="Parks D.H."/>
            <person name="Chuvochina M."/>
            <person name="Waite D.W."/>
            <person name="Rinke C."/>
            <person name="Skarshewski A."/>
            <person name="Chaumeil P.A."/>
            <person name="Hugenholtz P."/>
        </authorList>
    </citation>
    <scope>NUCLEOTIDE SEQUENCE [LARGE SCALE GENOMIC DNA]</scope>
    <source>
        <strain evidence="3">UBA11621</strain>
        <strain evidence="2">UBA11978</strain>
    </source>
</reference>
<dbReference type="AlphaFoldDB" id="A0A358E2S8"/>
<dbReference type="RefSeq" id="WP_231401168.1">
    <property type="nucleotide sequence ID" value="NZ_CALBIY010000066.1"/>
</dbReference>
<accession>A0A358E2S8</accession>
<protein>
    <recommendedName>
        <fullName evidence="6">KfrA N-terminal DNA-binding domain-containing protein</fullName>
    </recommendedName>
</protein>
<organism evidence="3 5">
    <name type="scientific">Alteromonas australica</name>
    <dbReference type="NCBI Taxonomy" id="589873"/>
    <lineage>
        <taxon>Bacteria</taxon>
        <taxon>Pseudomonadati</taxon>
        <taxon>Pseudomonadota</taxon>
        <taxon>Gammaproteobacteria</taxon>
        <taxon>Alteromonadales</taxon>
        <taxon>Alteromonadaceae</taxon>
        <taxon>Alteromonas/Salinimonas group</taxon>
        <taxon>Alteromonas</taxon>
    </lineage>
</organism>
<dbReference type="Proteomes" id="UP000263517">
    <property type="component" value="Unassembled WGS sequence"/>
</dbReference>
<keyword evidence="1" id="KW-0175">Coiled coil</keyword>
<proteinExistence type="predicted"/>
<evidence type="ECO:0000256" key="1">
    <source>
        <dbReference type="SAM" id="Coils"/>
    </source>
</evidence>
<evidence type="ECO:0008006" key="6">
    <source>
        <dbReference type="Google" id="ProtNLM"/>
    </source>
</evidence>
<name>A0A358E2S8_9ALTE</name>
<dbReference type="EMBL" id="DNAN01000482">
    <property type="protein sequence ID" value="HAW76724.1"/>
    <property type="molecule type" value="Genomic_DNA"/>
</dbReference>
<evidence type="ECO:0000313" key="5">
    <source>
        <dbReference type="Proteomes" id="UP000264779"/>
    </source>
</evidence>
<comment type="caution">
    <text evidence="3">The sequence shown here is derived from an EMBL/GenBank/DDBJ whole genome shotgun (WGS) entry which is preliminary data.</text>
</comment>